<comment type="subunit">
    <text evidence="13">Homotetramer.</text>
</comment>
<comment type="domain">
    <text evidence="13">The receptor contains a calcium channel in its C-terminal extremity. Its large N-terminal cytoplasmic region has the ligand-binding site in the N-terminus and modulatory sites in the middle portion immediately upstream of the channel region.</text>
</comment>
<keyword evidence="6 13" id="KW-0256">Endoplasmic reticulum</keyword>
<keyword evidence="9 13" id="KW-0472">Membrane</keyword>
<dbReference type="InterPro" id="IPR036300">
    <property type="entry name" value="MIR_dom_sf"/>
</dbReference>
<dbReference type="InterPro" id="IPR005821">
    <property type="entry name" value="Ion_trans_dom"/>
</dbReference>
<dbReference type="InterPro" id="IPR013662">
    <property type="entry name" value="RIH_assoc-dom"/>
</dbReference>
<dbReference type="PANTHER" id="PTHR45816:SF4">
    <property type="entry name" value="RYR_IP3R HOMOLOGY ASSOCIATED DOMAIN-CONTAINING PROTEIN"/>
    <property type="match status" value="1"/>
</dbReference>
<dbReference type="SUPFAM" id="SSF82109">
    <property type="entry name" value="MIR domain"/>
    <property type="match status" value="2"/>
</dbReference>
<keyword evidence="4 13" id="KW-0812">Transmembrane</keyword>
<comment type="caution">
    <text evidence="17">The sequence shown here is derived from an EMBL/GenBank/DDBJ whole genome shotgun (WGS) entry which is preliminary data.</text>
</comment>
<evidence type="ECO:0000256" key="8">
    <source>
        <dbReference type="ARBA" id="ARBA00023065"/>
    </source>
</evidence>
<comment type="subcellular location">
    <subcellularLocation>
        <location evidence="1 13">Endoplasmic reticulum membrane</location>
        <topology evidence="1 13">Multi-pass membrane protein</topology>
    </subcellularLocation>
</comment>
<dbReference type="InterPro" id="IPR035910">
    <property type="entry name" value="RyR/IP3R_RIH_dom_sf"/>
</dbReference>
<keyword evidence="12 13" id="KW-0407">Ion channel</keyword>
<feature type="transmembrane region" description="Helical" evidence="13">
    <location>
        <begin position="2231"/>
        <end position="2251"/>
    </location>
</feature>
<keyword evidence="11 13" id="KW-1071">Ligand-gated ion channel</keyword>
<reference evidence="17 18" key="1">
    <citation type="submission" date="2024-08" db="EMBL/GenBank/DDBJ databases">
        <authorList>
            <person name="Cucini C."/>
            <person name="Frati F."/>
        </authorList>
    </citation>
    <scope>NUCLEOTIDE SEQUENCE [LARGE SCALE GENOMIC DNA]</scope>
</reference>
<organism evidence="17 18">
    <name type="scientific">Orchesella dallaii</name>
    <dbReference type="NCBI Taxonomy" id="48710"/>
    <lineage>
        <taxon>Eukaryota</taxon>
        <taxon>Metazoa</taxon>
        <taxon>Ecdysozoa</taxon>
        <taxon>Arthropoda</taxon>
        <taxon>Hexapoda</taxon>
        <taxon>Collembola</taxon>
        <taxon>Entomobryomorpha</taxon>
        <taxon>Entomobryoidea</taxon>
        <taxon>Orchesellidae</taxon>
        <taxon>Orchesellinae</taxon>
        <taxon>Orchesella</taxon>
    </lineage>
</organism>
<keyword evidence="8 13" id="KW-0406">Ion transport</keyword>
<name>A0ABP1R053_9HEXA</name>
<evidence type="ECO:0000256" key="10">
    <source>
        <dbReference type="ARBA" id="ARBA00023170"/>
    </source>
</evidence>
<dbReference type="Pfam" id="PF08709">
    <property type="entry name" value="Ins145_P3_rec"/>
    <property type="match status" value="1"/>
</dbReference>
<keyword evidence="3 13" id="KW-0813">Transport</keyword>
<evidence type="ECO:0000256" key="15">
    <source>
        <dbReference type="SAM" id="MobiDB-lite"/>
    </source>
</evidence>
<feature type="transmembrane region" description="Helical" evidence="13">
    <location>
        <begin position="2392"/>
        <end position="2414"/>
    </location>
</feature>
<feature type="transmembrane region" description="Helical" evidence="13">
    <location>
        <begin position="2282"/>
        <end position="2300"/>
    </location>
</feature>
<feature type="domain" description="MIR" evidence="16">
    <location>
        <begin position="116"/>
        <end position="170"/>
    </location>
</feature>
<feature type="region of interest" description="Disordered" evidence="15">
    <location>
        <begin position="1100"/>
        <end position="1143"/>
    </location>
</feature>
<feature type="transmembrane region" description="Helical" evidence="13">
    <location>
        <begin position="2505"/>
        <end position="2528"/>
    </location>
</feature>
<dbReference type="PANTHER" id="PTHR45816">
    <property type="entry name" value="MIR DOMAIN-CONTAINING PROTEIN"/>
    <property type="match status" value="1"/>
</dbReference>
<dbReference type="SMART" id="SM00472">
    <property type="entry name" value="MIR"/>
    <property type="match status" value="2"/>
</dbReference>
<evidence type="ECO:0000256" key="9">
    <source>
        <dbReference type="ARBA" id="ARBA00023136"/>
    </source>
</evidence>
<comment type="function">
    <text evidence="13">Receptor for inositol 1,4,5-trisphosphate, a second messenger that mediates the release of intracellular calcium.</text>
</comment>
<evidence type="ECO:0000256" key="4">
    <source>
        <dbReference type="ARBA" id="ARBA00022692"/>
    </source>
</evidence>
<dbReference type="PRINTS" id="PR00779">
    <property type="entry name" value="INSP3RECEPTR"/>
</dbReference>
<dbReference type="InterPro" id="IPR014821">
    <property type="entry name" value="Ins145_P3_rcpt"/>
</dbReference>
<dbReference type="Gene3D" id="1.10.287.70">
    <property type="match status" value="1"/>
</dbReference>
<dbReference type="Proteomes" id="UP001642540">
    <property type="component" value="Unassembled WGS sequence"/>
</dbReference>
<keyword evidence="18" id="KW-1185">Reference proteome</keyword>
<feature type="coiled-coil region" evidence="14">
    <location>
        <begin position="1061"/>
        <end position="1095"/>
    </location>
</feature>
<proteinExistence type="inferred from homology"/>
<evidence type="ECO:0000259" key="16">
    <source>
        <dbReference type="PROSITE" id="PS50919"/>
    </source>
</evidence>
<gene>
    <name evidence="17" type="ORF">ODALV1_LOCUS16698</name>
</gene>
<dbReference type="InterPro" id="IPR015925">
    <property type="entry name" value="Ryanodine_IP3_receptor"/>
</dbReference>
<evidence type="ECO:0000256" key="11">
    <source>
        <dbReference type="ARBA" id="ARBA00023286"/>
    </source>
</evidence>
<evidence type="ECO:0000313" key="17">
    <source>
        <dbReference type="EMBL" id="CAL8115012.1"/>
    </source>
</evidence>
<keyword evidence="13" id="KW-0107">Calcium channel</keyword>
<dbReference type="PROSITE" id="PS50919">
    <property type="entry name" value="MIR"/>
    <property type="match status" value="2"/>
</dbReference>
<evidence type="ECO:0000256" key="7">
    <source>
        <dbReference type="ARBA" id="ARBA00022989"/>
    </source>
</evidence>
<dbReference type="InterPro" id="IPR000493">
    <property type="entry name" value="InsP3_rcpt"/>
</dbReference>
<dbReference type="Pfam" id="PF00520">
    <property type="entry name" value="Ion_trans"/>
    <property type="match status" value="1"/>
</dbReference>
<protein>
    <recommendedName>
        <fullName evidence="13">Inositol 1,4,5-trisphosphate receptor</fullName>
    </recommendedName>
</protein>
<dbReference type="InterPro" id="IPR000699">
    <property type="entry name" value="RIH_dom"/>
</dbReference>
<evidence type="ECO:0000256" key="14">
    <source>
        <dbReference type="SAM" id="Coils"/>
    </source>
</evidence>
<keyword evidence="14" id="KW-0175">Coiled coil</keyword>
<dbReference type="Gene3D" id="1.25.10.30">
    <property type="entry name" value="IP3 receptor type 1 binding core, RIH domain"/>
    <property type="match status" value="1"/>
</dbReference>
<keyword evidence="5" id="KW-0677">Repeat</keyword>
<dbReference type="InterPro" id="IPR016093">
    <property type="entry name" value="MIR_motif"/>
</dbReference>
<evidence type="ECO:0000256" key="12">
    <source>
        <dbReference type="ARBA" id="ARBA00023303"/>
    </source>
</evidence>
<evidence type="ECO:0000256" key="5">
    <source>
        <dbReference type="ARBA" id="ARBA00022737"/>
    </source>
</evidence>
<dbReference type="Pfam" id="PF08454">
    <property type="entry name" value="RIH_assoc"/>
    <property type="match status" value="1"/>
</dbReference>
<comment type="similarity">
    <text evidence="2 13">Belongs to the InsP3 receptor family.</text>
</comment>
<dbReference type="Pfam" id="PF01365">
    <property type="entry name" value="RYDR_ITPR"/>
    <property type="match status" value="1"/>
</dbReference>
<evidence type="ECO:0000256" key="2">
    <source>
        <dbReference type="ARBA" id="ARBA00009453"/>
    </source>
</evidence>
<feature type="domain" description="MIR" evidence="16">
    <location>
        <begin position="238"/>
        <end position="294"/>
    </location>
</feature>
<evidence type="ECO:0000256" key="13">
    <source>
        <dbReference type="RuleBase" id="RU368044"/>
    </source>
</evidence>
<evidence type="ECO:0000256" key="1">
    <source>
        <dbReference type="ARBA" id="ARBA00004477"/>
    </source>
</evidence>
<keyword evidence="13" id="KW-0109">Calcium transport</keyword>
<evidence type="ECO:0000256" key="3">
    <source>
        <dbReference type="ARBA" id="ARBA00022448"/>
    </source>
</evidence>
<evidence type="ECO:0000313" key="18">
    <source>
        <dbReference type="Proteomes" id="UP001642540"/>
    </source>
</evidence>
<dbReference type="SUPFAM" id="SSF100909">
    <property type="entry name" value="IP3 receptor type 1 binding core, domain 2"/>
    <property type="match status" value="2"/>
</dbReference>
<keyword evidence="10 13" id="KW-0675">Receptor</keyword>
<keyword evidence="13" id="KW-0106">Calcium</keyword>
<feature type="transmembrane region" description="Helical" evidence="13">
    <location>
        <begin position="2258"/>
        <end position="2276"/>
    </location>
</feature>
<feature type="transmembrane region" description="Helical" evidence="13">
    <location>
        <begin position="2307"/>
        <end position="2323"/>
    </location>
</feature>
<sequence>MEISECNSKILHLGDVVSIYWEGQSNGFLSTLGSVDDRCVVCPTIGDIQKPPKKFRDCLFKLCPPMRYSAQQQYWHASRTNITSRTQEEAILIKSLHHAAELEKAQNEKDSSKKIGSSLSYGNIVQLLHMKSNKYLTVNRRIPAKSDKLAMRVYLDRNGNEYSWFQITPYFKHRAQGDPVVAGDKVILTAPGSSAQCLHASNECLRSDDDSISYEVNFSSSKKPWRLVLFLNYTENISGILKGGDVVRLFHKNEEKFLTLDTYGDNQHVFLRKTQRATATSATSSKALWEVEVLHQEPCRSGAGYWSSIYRLKHMATGLYVQVDDSGKSTSSRLLLETKICRARSKHLTVKIADEPEGGYIIAPTEHQDRSTLFEFCPTAAESEESVVPESSYIRLRHYMTGTWVRGTTKMVDQTEKAPVMARLGSTLGRRDEDVFQVVPVSPLEVRDLDFVNDVCDVLKDFLEKMRRNAVKQEDRRKICNVLKEVIFFLTDSDSPHHNVDPLDFPVEDVNRDRQKLLREQFLLQLVFGILKAPQDETTGSLYPGFQEEDGVIQSKWKYIFRLCYRVLCLSQEKYRKNQENIAKQFGFMQKQIGLDIHAEETITALVHNNRMLLEMHITANEVKTFVRLLRTNINKWDYRFLDHLSDLCVSNKLGIPSKQEMICKVLLENENDSALLDVRTDDVLYDINGLRHFDPHQGTPTGEVSLYMNGIKRKSISELAMKASLGFWEDAAILKYFCHQLDLYSNMCLGRQSHATSQLKEKLDMNILLRCMSSESLPYELRISCCRLARNLHVDVEPQKEEKKVTLSRLWWEPTRQRTQEYDRYHAQRRQSQFQLFEPTIQFIEKYLKTVRDKTQFQNILHNKLSVEILKLAKEFARFGFYGIGAFKRLRKILLSILASLSREAIMEPTPKNPGVPRDVVVVSTNEFQRKARLAEEENKAVLVDMKVNILEIYEHIHEVILDFRLTHLLSSFKDFEEKGHKISEMDLEHFTHCFDKAVEICDDDSNFLRLLLFNVTSTHYPLVKSAIHLLMSSFSQRQRLFNALEKTQILSSRHDSTVLDEIKADLEKIAKAVKEAKIRMKSNEDKRKKFKETKTLVNYRSTDDGMEDGAENYAGDENSPNSSQVREDQSSPSPIKHHSFVTRSPSLKCPLQKHLVVISEVLQKMIRLCINLCSDGTETPNRQNQHLLREAKVEEIIINVFKMLRDSKDDSHFGLMQEISMFFQAYCMQNGENQAIMAHHIMEDFKNFLDGEPWVGEARAIRAIYEDNISLCASVSDRLIQHLVRRVFPKHSERQHDSVSDYLVALQTVVCPKQCIVRRNQESVVYQLAIFHDELLNYLGFTNLERSREYSQVFRFSSKIDRFRFHIELVKLLSYCTIGKNVYTESMCQSLLPLDRIVTVLCSVEYPVEVKEAYVMFLLHSFLVTEVDVRSVYSSNRLWLVFNKHFLPEILNIINASVAEAEGDYRSQSYVTEGIIPILQIFFERILSHTPTCILGHKDLFINLLKAIYRLTHTKWIHPTKLYSAQKCLNILYKAASSQPIYLPSYLAKEVEKNSKNFISEVHRRARWISMMNLAESKPVRKETRVVSNEVTLEIQQLIRNVKPHVDDMICGECTALTDVLCRAEGLFPPSTLAYSLCQDGKLIEKFISHAEKLADEGASNLCVQILGVLQDLLERSKVRTYKGRQIHEALLEKYLGKTKPSSSFFSHLSSKNKDSSSNSWQGKLSGEPHDILDQLGASRLVVMLLTKVDKVPDVLQQSINLGISLLSGETVELQKSFYTHLSSCSKSHIFMKVLYDILREVGEDLRAVAKTKISDMARGESKSHLSHSTLSKINATDDGSKILRVSKTMSEEMVNATNEVVLGFERLEMLKEKGIAHFKDNNALSDPDNEWTSVATTVLRKDGYAISSLKHPREQLVESSLRFLQLLCENHNLEMQRYLRQQGNKSPYDLVSQTLYFLDCIFDSNTGSPGLIGLLVDEHNISLINQTLRTLTEFCQGPCLENQLILILHESNAIDIVTTFVAHDITPLSKRRMDLVMDLKNHACKLVLSLMESKDGIEKFEKISKMNIRNMIEMIGKAHSSDRDEYVYLMRGKTVAAKQVGHALYILCHQLGQHDKAVQMELDRAISKKSLYADAIKYYSDRTAQIEIVREGDEKEYLETVVFQIPTVCAYLTKDTKEKVFRTTEGDEKGSKVTNFFEQRETLKYEMEWQQKLRNKPMLFSCSLYESFLGELVFHMILMINIVVALGYPKFEHVAHWDTIMGILMLICGRMQLQKPDVVGLQANISLIILIVIYLAGATRTIHILGFLAVISKFLHIVSHQCKSGMFLRPKSELIMDGEFLYHVFFGLFCVLGLSIHPFFYSILLFDVAYREETLLNVIRSVTRNGRSIVFTAILGIILVYIFSIVGYVFFQEDFVVDVNPLQAKDNSTNISDGAVSFSNDVESSLVIPDTDDEKEHVCNTLLMCIVTTLNQGLRNGGGIGDVLRAPSKEEPRYTARVLYDLLFYFVVIVILLNLIFGVIIDTFADLRTEKQHQEEVLRNTCFICGLNRSAFDNKSVTFEHHIKREHNMWNYIYFYVLLNDKEPTEYTGAECYVSKYLKERKLDWFPRLRTASLNTVDQDSSAFEIKKLSCLLEDTKHDLKNVCGDLKHLERQVKQKNLRKLRGTLTSNLSASHTIMSSN</sequence>
<dbReference type="Gene3D" id="2.80.10.50">
    <property type="match status" value="2"/>
</dbReference>
<dbReference type="EMBL" id="CAXLJM020000051">
    <property type="protein sequence ID" value="CAL8115012.1"/>
    <property type="molecule type" value="Genomic_DNA"/>
</dbReference>
<keyword evidence="7 13" id="KW-1133">Transmembrane helix</keyword>
<dbReference type="Pfam" id="PF02815">
    <property type="entry name" value="MIR"/>
    <property type="match status" value="1"/>
</dbReference>
<feature type="transmembrane region" description="Helical" evidence="13">
    <location>
        <begin position="2343"/>
        <end position="2371"/>
    </location>
</feature>
<evidence type="ECO:0000256" key="6">
    <source>
        <dbReference type="ARBA" id="ARBA00022824"/>
    </source>
</evidence>
<accession>A0ABP1R053</accession>